<reference evidence="1" key="1">
    <citation type="submission" date="2022-08" db="EMBL/GenBank/DDBJ databases">
        <title>Genomic Encyclopedia of Type Strains, Phase V (KMG-V): Genome sequencing to study the core and pangenomes of soil and plant-associated prokaryotes.</title>
        <authorList>
            <person name="Whitman W."/>
        </authorList>
    </citation>
    <scope>NUCLEOTIDE SEQUENCE</scope>
    <source>
        <strain evidence="1">SP3012</strain>
    </source>
</reference>
<proteinExistence type="predicted"/>
<gene>
    <name evidence="1" type="ORF">GGQ01_003437</name>
</gene>
<evidence type="ECO:0008006" key="3">
    <source>
        <dbReference type="Google" id="ProtNLM"/>
    </source>
</evidence>
<evidence type="ECO:0000313" key="1">
    <source>
        <dbReference type="EMBL" id="MCS4038345.1"/>
    </source>
</evidence>
<evidence type="ECO:0000313" key="2">
    <source>
        <dbReference type="Proteomes" id="UP001155040"/>
    </source>
</evidence>
<comment type="caution">
    <text evidence="1">The sequence shown here is derived from an EMBL/GenBank/DDBJ whole genome shotgun (WGS) entry which is preliminary data.</text>
</comment>
<dbReference type="AlphaFoldDB" id="A0A9X2UPX0"/>
<dbReference type="Pfam" id="PF11249">
    <property type="entry name" value="DUF3047"/>
    <property type="match status" value="1"/>
</dbReference>
<dbReference type="InterPro" id="IPR021409">
    <property type="entry name" value="DUF3047"/>
</dbReference>
<sequence length="206" mass="22973">MYPSDWSLIQFGDSGTPTAYNLVQADTSVVMRARSEGSAGGLITYQRVNLNVHPVVEWRWRVRSTPDEGDITEKSTDDAAARLYVTFDYDGLGLMDRLKLAVLRGMGYGDLPTRALNYVWSSRLPKGEMRPSPYTEQIMMKSVRSGSTRVGQWVQESQNVREDYREAFGEDPPPVAGVALMTDTDNTGGSVEAFYGDIVFRRAPSQ</sequence>
<organism evidence="1 2">
    <name type="scientific">Salinibacter ruber</name>
    <dbReference type="NCBI Taxonomy" id="146919"/>
    <lineage>
        <taxon>Bacteria</taxon>
        <taxon>Pseudomonadati</taxon>
        <taxon>Rhodothermota</taxon>
        <taxon>Rhodothermia</taxon>
        <taxon>Rhodothermales</taxon>
        <taxon>Salinibacteraceae</taxon>
        <taxon>Salinibacter</taxon>
    </lineage>
</organism>
<dbReference type="EMBL" id="JANUBF010000063">
    <property type="protein sequence ID" value="MCS4038345.1"/>
    <property type="molecule type" value="Genomic_DNA"/>
</dbReference>
<dbReference type="Proteomes" id="UP001155040">
    <property type="component" value="Unassembled WGS sequence"/>
</dbReference>
<protein>
    <recommendedName>
        <fullName evidence="3">DUF3047 domain-containing protein</fullName>
    </recommendedName>
</protein>
<dbReference type="RefSeq" id="WP_180984975.1">
    <property type="nucleotide sequence ID" value="NZ_JACIFG010000040.1"/>
</dbReference>
<accession>A0A9X2UPX0</accession>
<name>A0A9X2UPX0_9BACT</name>